<evidence type="ECO:0000313" key="3">
    <source>
        <dbReference type="EMBL" id="RMJ13614.1"/>
    </source>
</evidence>
<dbReference type="STRING" id="2010991.A0A3M2S7R1"/>
<proteinExistence type="predicted"/>
<dbReference type="PANTHER" id="PTHR24148:SF81">
    <property type="entry name" value="HETEROKARYON INCOMPATIBILITY DOMAIN-CONTAINING PROTEIN"/>
    <property type="match status" value="1"/>
</dbReference>
<comment type="caution">
    <text evidence="3">The sequence shown here is derived from an EMBL/GenBank/DDBJ whole genome shotgun (WGS) entry which is preliminary data.</text>
</comment>
<accession>A0A3M2S7R1</accession>
<organism evidence="3 4">
    <name type="scientific">Fusarium kuroshium</name>
    <dbReference type="NCBI Taxonomy" id="2010991"/>
    <lineage>
        <taxon>Eukaryota</taxon>
        <taxon>Fungi</taxon>
        <taxon>Dikarya</taxon>
        <taxon>Ascomycota</taxon>
        <taxon>Pezizomycotina</taxon>
        <taxon>Sordariomycetes</taxon>
        <taxon>Hypocreomycetidae</taxon>
        <taxon>Hypocreales</taxon>
        <taxon>Nectriaceae</taxon>
        <taxon>Fusarium</taxon>
        <taxon>Fusarium solani species complex</taxon>
    </lineage>
</organism>
<name>A0A3M2S7R1_9HYPO</name>
<feature type="compositionally biased region" description="Acidic residues" evidence="1">
    <location>
        <begin position="688"/>
        <end position="702"/>
    </location>
</feature>
<dbReference type="OrthoDB" id="2157530at2759"/>
<protein>
    <recommendedName>
        <fullName evidence="2">Heterokaryon incompatibility domain-containing protein</fullName>
    </recommendedName>
</protein>
<evidence type="ECO:0000313" key="4">
    <source>
        <dbReference type="Proteomes" id="UP000277212"/>
    </source>
</evidence>
<evidence type="ECO:0000259" key="2">
    <source>
        <dbReference type="Pfam" id="PF06985"/>
    </source>
</evidence>
<feature type="region of interest" description="Disordered" evidence="1">
    <location>
        <begin position="654"/>
        <end position="709"/>
    </location>
</feature>
<keyword evidence="4" id="KW-1185">Reference proteome</keyword>
<evidence type="ECO:0000256" key="1">
    <source>
        <dbReference type="SAM" id="MobiDB-lite"/>
    </source>
</evidence>
<feature type="compositionally biased region" description="Acidic residues" evidence="1">
    <location>
        <begin position="664"/>
        <end position="681"/>
    </location>
</feature>
<dbReference type="Pfam" id="PF06985">
    <property type="entry name" value="HET"/>
    <property type="match status" value="1"/>
</dbReference>
<dbReference type="PANTHER" id="PTHR24148">
    <property type="entry name" value="ANKYRIN REPEAT DOMAIN-CONTAINING PROTEIN 39 HOMOLOG-RELATED"/>
    <property type="match status" value="1"/>
</dbReference>
<feature type="domain" description="Heterokaryon incompatibility" evidence="2">
    <location>
        <begin position="140"/>
        <end position="282"/>
    </location>
</feature>
<feature type="compositionally biased region" description="Low complexity" evidence="1">
    <location>
        <begin position="654"/>
        <end position="663"/>
    </location>
</feature>
<dbReference type="InterPro" id="IPR052895">
    <property type="entry name" value="HetReg/Transcr_Mod"/>
</dbReference>
<dbReference type="AlphaFoldDB" id="A0A3M2S7R1"/>
<dbReference type="InterPro" id="IPR010730">
    <property type="entry name" value="HET"/>
</dbReference>
<dbReference type="Proteomes" id="UP000277212">
    <property type="component" value="Unassembled WGS sequence"/>
</dbReference>
<dbReference type="EMBL" id="NKUJ01000104">
    <property type="protein sequence ID" value="RMJ13614.1"/>
    <property type="molecule type" value="Genomic_DNA"/>
</dbReference>
<sequence>MTRWHYPSCQSPLVCVGEDSVPGCKTCGASAHEQLQQLTEHPPNPVPPLPPDEKAGQLNLRWPPSVPYTREQTAALAGEVHDSLQISNTPSRTQKSLIHGCTLAKDEFRLICLTADEKDLPANVIHLSLETYSFDNFPDYEAVSYTWGGEDGDGTLRHPIYIGEHWDILLQTRNCCAMLRYLRPWRGIRMVWVDAICINQEDMQERGDQVAKMGQLYTGCFQVFLWLGDDIAFRRPGIYPPRLPLHELENLEELQLPSKKERVNIRSLFERRYFRRVWIIQELILPPRIAIPIGDKVFWVDPFTATHFERLPSRDWLWEQTGAPWFQHATRGTLLTENLSGLVTLTWKSQSSDTRDKVYGVMGLSMKEGIQIRPDYGISLQHLLIGFFAHCIIRGGTPQLLLKAAGASTEADMPSWMPFWKGDAWERLFSSSNEENPPWERVRNKFAEVKWRLQYQVFPLSTMTENTFSTDPWKEEKRKQYRMVRFLPGSHFRKKNWLRKTVFDRRPWHQDATVDADTGAISLNLTRLVSITSRPVRAEVHQKEQCRIYHTEKYGTGDYICFMSRSQLDKVVEAGDDIFLLDDNARTPIYLILRKTDNSEEFRLIATCPHLTFLFVEDSAESIPDWEALPLGDLQASLYTDLKRLHGLGSSNSSDYEYCPDSSDSSDYEDSEDPKDLDDPEDSKTPEDSSDSENSEVSEDSEDSKRSDRSFHSFRHVRKGRLFPGRCRRVTFKEVLSLLLGIAKHGHEDKLKSWKSFQELYLESIDPEFQPRVSNGFCKMSLNAEDKEEIDELLGCHAYGIGWIKEQAKDDAGRVVLRRDMEEIKEEMSRVSESPDPLGLLDGLVDMLEDADVGERIMAGPVEEDRFRAGTHLGREVLERYGLSAVFKRFGLDGSTFRVRIV</sequence>
<gene>
    <name evidence="3" type="ORF">CDV36_006729</name>
</gene>
<reference evidence="3 4" key="1">
    <citation type="submission" date="2017-06" db="EMBL/GenBank/DDBJ databases">
        <title>Comparative genomic analysis of Ambrosia Fusariam Clade fungi.</title>
        <authorList>
            <person name="Stajich J.E."/>
            <person name="Carrillo J."/>
            <person name="Kijimoto T."/>
            <person name="Eskalen A."/>
            <person name="O'Donnell K."/>
            <person name="Kasson M."/>
        </authorList>
    </citation>
    <scope>NUCLEOTIDE SEQUENCE [LARGE SCALE GENOMIC DNA]</scope>
    <source>
        <strain evidence="3">UCR3666</strain>
    </source>
</reference>